<evidence type="ECO:0000256" key="1">
    <source>
        <dbReference type="SAM" id="SignalP"/>
    </source>
</evidence>
<dbReference type="EMBL" id="JAAMFI010000003">
    <property type="protein sequence ID" value="MBS9335465.1"/>
    <property type="molecule type" value="Genomic_DNA"/>
</dbReference>
<protein>
    <submittedName>
        <fullName evidence="2">Uncharacterized protein</fullName>
    </submittedName>
</protein>
<feature type="signal peptide" evidence="1">
    <location>
        <begin position="1"/>
        <end position="24"/>
    </location>
</feature>
<keyword evidence="3" id="KW-1185">Reference proteome</keyword>
<sequence>MKKLLMILAALCALFLLKEGRVSADSNSYNVYSWADMYTAYQNAPDQSTVVLNVKQDIVGDEAAYKGQEVSEGKSVTIKGNGHTLFFGRYANNPTKGTAVSAGAAKHSGFYTSSDKVSEQTTLRLENAVWINSINYGLFEVDKDAAATTVYQNVTEMNGALDNGGTPIMNRKGAIAFYGNNTFNITGQVSKNYGSGAIDTNSFGKKATGTLDDTNWIQGANNIAIYDGSTTVNNNSTYQKTLYHYQSSDLDASLTVKKKAKLYWNYGTAWFLEQEKVRSKTWNLEDQSTFIINGTANTAKSSGYAFGFSNEQANWTINLDNRAQLDATIGGSFNLGTSYTNLFNVSDNADLSLNNVSKTTRTFQGGFGSGGGISMSDSAHVLLRGGQQVYDTLSYVFLNGQGLPLSVSKNYDGTDAKKEEAAAGNAAISRMSFFNYTSRIYSYSTQEAIKKAKYIEFGIATPKISLTSTKLDRAFRLGSSDLPSSFGWSKLISAEDSMNFTVNANKSLSDASVQVAIKQNNQKGIVSYYWKDNEGNETALSDTPTTVWSMSRSQYQTTGQGTFLGYTANFDQDHGLLMKTTNQLKGGTYDGATIDYTLSNGPTS</sequence>
<evidence type="ECO:0000313" key="2">
    <source>
        <dbReference type="EMBL" id="MBS9335465.1"/>
    </source>
</evidence>
<organism evidence="2 3">
    <name type="scientific">Fructobacillus papyriferae</name>
    <dbReference type="NCBI Taxonomy" id="2713171"/>
    <lineage>
        <taxon>Bacteria</taxon>
        <taxon>Bacillati</taxon>
        <taxon>Bacillota</taxon>
        <taxon>Bacilli</taxon>
        <taxon>Lactobacillales</taxon>
        <taxon>Lactobacillaceae</taxon>
        <taxon>Fructobacillus</taxon>
    </lineage>
</organism>
<comment type="caution">
    <text evidence="2">The sequence shown here is derived from an EMBL/GenBank/DDBJ whole genome shotgun (WGS) entry which is preliminary data.</text>
</comment>
<reference evidence="2 3" key="1">
    <citation type="submission" date="2020-02" db="EMBL/GenBank/DDBJ databases">
        <title>Fructobacillus sp. isolated from paper mulberry of Taiwan.</title>
        <authorList>
            <person name="Lin S.-T."/>
        </authorList>
    </citation>
    <scope>NUCLEOTIDE SEQUENCE [LARGE SCALE GENOMIC DNA]</scope>
    <source>
        <strain evidence="2 3">M1-10</strain>
    </source>
</reference>
<accession>A0ABS5QSK7</accession>
<dbReference type="Proteomes" id="UP001519418">
    <property type="component" value="Unassembled WGS sequence"/>
</dbReference>
<evidence type="ECO:0000313" key="3">
    <source>
        <dbReference type="Proteomes" id="UP001519418"/>
    </source>
</evidence>
<feature type="chain" id="PRO_5045836175" evidence="1">
    <location>
        <begin position="25"/>
        <end position="604"/>
    </location>
</feature>
<keyword evidence="1" id="KW-0732">Signal</keyword>
<proteinExistence type="predicted"/>
<name>A0ABS5QSK7_9LACO</name>
<dbReference type="RefSeq" id="WP_213820059.1">
    <property type="nucleotide sequence ID" value="NZ_JAAMFI010000003.1"/>
</dbReference>
<gene>
    <name evidence="2" type="ORF">G6R27_05420</name>
</gene>